<feature type="transmembrane region" description="Helical" evidence="8">
    <location>
        <begin position="82"/>
        <end position="102"/>
    </location>
</feature>
<sequence length="537" mass="63677">MKKTLLIISILFLFGFALYLPFLGEKEFQGEEGRRVLIALQMLENKEFLIPELFDEPYFNKPPLFNWALAGFFFITKSYSEVSARFFSSLCLILTSLFLVFIWKNFLTDYEKNFPNPSLIEILIPGLIFLATPEVIDKAIRAEIDGFYTMLITIAVYSWFYLYEVKNKRKTAYIVSGIFLGLSILTKTFQALVFFYLTLFSYFLFKKRLKELLSIPHILGIFTYLGIFSIWAILVSLKIGFKPFIVAWIYQYLSLAKGQEMSFSQHFKAYTIFAFLGYSPWLLFLIFFKNKNFISFIKSNPLFYNLAIFSFFFFFLSYIFHFLFPGARLRYILPSASGLIFLSTLPIYYYIRQNLLPENLKALFLKIISIVNLILLVACFIYLSFSKYRPETIFYAFYFLFFLINLIVLLKTPSSPKYLFYFLLSIVFLLKTLYVSFYYPLHKEEINHFRNGAFEIANIIGNKKELYLCQTIPHHLLYYLKYKYKLIPHIYYLKNCSNLPKNSFILFMEKNIPEEILKNYKIYPLKIRTKSYFLVSS</sequence>
<evidence type="ECO:0000256" key="8">
    <source>
        <dbReference type="SAM" id="Phobius"/>
    </source>
</evidence>
<dbReference type="STRING" id="795359.TOPB45_0514"/>
<protein>
    <submittedName>
        <fullName evidence="10">Glycosyl transferase family 39</fullName>
    </submittedName>
</protein>
<dbReference type="InterPro" id="IPR038731">
    <property type="entry name" value="RgtA/B/C-like"/>
</dbReference>
<dbReference type="eggNOG" id="COG1807">
    <property type="taxonomic scope" value="Bacteria"/>
</dbReference>
<dbReference type="PATRIC" id="fig|795359.3.peg.521"/>
<comment type="subcellular location">
    <subcellularLocation>
        <location evidence="1">Cell membrane</location>
        <topology evidence="1">Multi-pass membrane protein</topology>
    </subcellularLocation>
</comment>
<keyword evidence="2" id="KW-1003">Cell membrane</keyword>
<accession>F8C4B5</accession>
<keyword evidence="3" id="KW-0328">Glycosyltransferase</keyword>
<feature type="transmembrane region" description="Helical" evidence="8">
    <location>
        <begin position="303"/>
        <end position="324"/>
    </location>
</feature>
<feature type="transmembrane region" description="Helical" evidence="8">
    <location>
        <begin position="114"/>
        <end position="132"/>
    </location>
</feature>
<feature type="transmembrane region" description="Helical" evidence="8">
    <location>
        <begin position="392"/>
        <end position="412"/>
    </location>
</feature>
<keyword evidence="7 8" id="KW-0472">Membrane</keyword>
<evidence type="ECO:0000256" key="3">
    <source>
        <dbReference type="ARBA" id="ARBA00022676"/>
    </source>
</evidence>
<evidence type="ECO:0000256" key="5">
    <source>
        <dbReference type="ARBA" id="ARBA00022692"/>
    </source>
</evidence>
<evidence type="ECO:0000313" key="10">
    <source>
        <dbReference type="EMBL" id="AEH22616.1"/>
    </source>
</evidence>
<feature type="transmembrane region" description="Helical" evidence="8">
    <location>
        <begin position="418"/>
        <end position="441"/>
    </location>
</feature>
<feature type="transmembrane region" description="Helical" evidence="8">
    <location>
        <begin position="212"/>
        <end position="233"/>
    </location>
</feature>
<dbReference type="Proteomes" id="UP000006583">
    <property type="component" value="Chromosome"/>
</dbReference>
<feature type="domain" description="Glycosyltransferase RgtA/B/C/D-like" evidence="9">
    <location>
        <begin position="60"/>
        <end position="231"/>
    </location>
</feature>
<dbReference type="RefSeq" id="WP_013909316.1">
    <property type="nucleotide sequence ID" value="NC_015682.1"/>
</dbReference>
<dbReference type="Pfam" id="PF13231">
    <property type="entry name" value="PMT_2"/>
    <property type="match status" value="1"/>
</dbReference>
<keyword evidence="6 8" id="KW-1133">Transmembrane helix</keyword>
<feature type="transmembrane region" description="Helical" evidence="8">
    <location>
        <begin position="331"/>
        <end position="351"/>
    </location>
</feature>
<dbReference type="KEGG" id="top:TOPB45_0514"/>
<keyword evidence="5 8" id="KW-0812">Transmembrane</keyword>
<evidence type="ECO:0000313" key="11">
    <source>
        <dbReference type="Proteomes" id="UP000006583"/>
    </source>
</evidence>
<name>F8C4B5_THEGP</name>
<evidence type="ECO:0000259" key="9">
    <source>
        <dbReference type="Pfam" id="PF13231"/>
    </source>
</evidence>
<proteinExistence type="predicted"/>
<evidence type="ECO:0000256" key="4">
    <source>
        <dbReference type="ARBA" id="ARBA00022679"/>
    </source>
</evidence>
<keyword evidence="11" id="KW-1185">Reference proteome</keyword>
<evidence type="ECO:0000256" key="1">
    <source>
        <dbReference type="ARBA" id="ARBA00004651"/>
    </source>
</evidence>
<evidence type="ECO:0000256" key="2">
    <source>
        <dbReference type="ARBA" id="ARBA00022475"/>
    </source>
</evidence>
<feature type="transmembrane region" description="Helical" evidence="8">
    <location>
        <begin position="144"/>
        <end position="162"/>
    </location>
</feature>
<feature type="transmembrane region" description="Helical" evidence="8">
    <location>
        <begin position="174"/>
        <end position="205"/>
    </location>
</feature>
<dbReference type="HOGENOM" id="CLU_034064_0_0_0"/>
<organism evidence="10 11">
    <name type="scientific">Thermodesulfobacterium geofontis (strain OPF15)</name>
    <dbReference type="NCBI Taxonomy" id="795359"/>
    <lineage>
        <taxon>Bacteria</taxon>
        <taxon>Pseudomonadati</taxon>
        <taxon>Thermodesulfobacteriota</taxon>
        <taxon>Thermodesulfobacteria</taxon>
        <taxon>Thermodesulfobacteriales</taxon>
        <taxon>Thermodesulfobacteriaceae</taxon>
        <taxon>Thermodesulfobacterium</taxon>
    </lineage>
</organism>
<dbReference type="AlphaFoldDB" id="F8C4B5"/>
<feature type="transmembrane region" description="Helical" evidence="8">
    <location>
        <begin position="6"/>
        <end position="24"/>
    </location>
</feature>
<dbReference type="GO" id="GO:0009103">
    <property type="term" value="P:lipopolysaccharide biosynthetic process"/>
    <property type="evidence" value="ECO:0007669"/>
    <property type="project" value="UniProtKB-ARBA"/>
</dbReference>
<dbReference type="InterPro" id="IPR050297">
    <property type="entry name" value="LipidA_mod_glycosyltrf_83"/>
</dbReference>
<evidence type="ECO:0000256" key="7">
    <source>
        <dbReference type="ARBA" id="ARBA00023136"/>
    </source>
</evidence>
<feature type="transmembrane region" description="Helical" evidence="8">
    <location>
        <begin position="363"/>
        <end position="385"/>
    </location>
</feature>
<gene>
    <name evidence="10" type="ordered locus">TOPB45_0514</name>
</gene>
<dbReference type="PANTHER" id="PTHR33908">
    <property type="entry name" value="MANNOSYLTRANSFERASE YKCB-RELATED"/>
    <property type="match status" value="1"/>
</dbReference>
<dbReference type="GO" id="GO:0010041">
    <property type="term" value="P:response to iron(III) ion"/>
    <property type="evidence" value="ECO:0007669"/>
    <property type="project" value="TreeGrafter"/>
</dbReference>
<keyword evidence="4 10" id="KW-0808">Transferase</keyword>
<dbReference type="PANTHER" id="PTHR33908:SF3">
    <property type="entry name" value="UNDECAPRENYL PHOSPHATE-ALPHA-4-AMINO-4-DEOXY-L-ARABINOSE ARABINOSYL TRANSFERASE"/>
    <property type="match status" value="1"/>
</dbReference>
<dbReference type="OrthoDB" id="9775035at2"/>
<dbReference type="GO" id="GO:0005886">
    <property type="term" value="C:plasma membrane"/>
    <property type="evidence" value="ECO:0007669"/>
    <property type="project" value="UniProtKB-SubCell"/>
</dbReference>
<evidence type="ECO:0000256" key="6">
    <source>
        <dbReference type="ARBA" id="ARBA00022989"/>
    </source>
</evidence>
<dbReference type="GO" id="GO:0016763">
    <property type="term" value="F:pentosyltransferase activity"/>
    <property type="evidence" value="ECO:0007669"/>
    <property type="project" value="TreeGrafter"/>
</dbReference>
<reference evidence="10 11" key="1">
    <citation type="journal article" date="2013" name="Genome Announc.">
        <title>Complete genome sequence of the hyperthermophilic sulfate-reducing bacterium Thermodesulfobacterium geofontis OPF15T.</title>
        <authorList>
            <person name="Elkins J.G."/>
            <person name="Hamilton-Brehm S.D."/>
            <person name="Lucas S."/>
            <person name="Han J."/>
            <person name="Lapidus A."/>
            <person name="Cheng J.F."/>
            <person name="Goodwin L.A."/>
            <person name="Pitluck S."/>
            <person name="Peters L."/>
            <person name="Mikhailova N."/>
            <person name="Davenport K.W."/>
            <person name="Detter J.C."/>
            <person name="Han C.S."/>
            <person name="Tapia R."/>
            <person name="Land M.L."/>
            <person name="Hauser L."/>
            <person name="Kyrpides N.C."/>
            <person name="Ivanova N.N."/>
            <person name="Pagani I."/>
            <person name="Bruce D."/>
            <person name="Woyke T."/>
            <person name="Cottingham R.W."/>
        </authorList>
    </citation>
    <scope>NUCLEOTIDE SEQUENCE [LARGE SCALE GENOMIC DNA]</scope>
    <source>
        <strain evidence="10 11">OPF15</strain>
    </source>
</reference>
<feature type="transmembrane region" description="Helical" evidence="8">
    <location>
        <begin position="267"/>
        <end position="288"/>
    </location>
</feature>
<dbReference type="EMBL" id="CP002829">
    <property type="protein sequence ID" value="AEH22616.1"/>
    <property type="molecule type" value="Genomic_DNA"/>
</dbReference>